<evidence type="ECO:0000259" key="5">
    <source>
        <dbReference type="Pfam" id="PF08531"/>
    </source>
</evidence>
<organism evidence="8">
    <name type="scientific">marine sediment metagenome</name>
    <dbReference type="NCBI Taxonomy" id="412755"/>
    <lineage>
        <taxon>unclassified sequences</taxon>
        <taxon>metagenomes</taxon>
        <taxon>ecological metagenomes</taxon>
    </lineage>
</organism>
<protein>
    <recommendedName>
        <fullName evidence="2">alpha-L-rhamnosidase</fullName>
        <ecNumber evidence="2">3.2.1.40</ecNumber>
    </recommendedName>
</protein>
<dbReference type="InterPro" id="IPR035396">
    <property type="entry name" value="Bac_rhamnosid6H"/>
</dbReference>
<dbReference type="GO" id="GO:0030596">
    <property type="term" value="F:alpha-L-rhamnosidase activity"/>
    <property type="evidence" value="ECO:0007669"/>
    <property type="project" value="UniProtKB-EC"/>
</dbReference>
<evidence type="ECO:0000259" key="6">
    <source>
        <dbReference type="Pfam" id="PF17389"/>
    </source>
</evidence>
<dbReference type="SUPFAM" id="SSF48208">
    <property type="entry name" value="Six-hairpin glycosidases"/>
    <property type="match status" value="1"/>
</dbReference>
<sequence length="902" mass="104538">MMRSPFNLRCEYIKNPIQLDIPFPRFSWFLDHFERDQFQSAYQIIVSSGEELSNSEVGDLWDTEKVISQKSINIEYGGNPLKSNNKYYWRVKWWDKNKKESDFSKVAIFGTALLENGDWRAKWISNGEFIDSNTRKTLQYKSGERGMLGILKEVNAIYLRKEFSFNKPVKSAKAYVCGLGYYEFRMNGKKIGNRILEPAQTDYTKIALYSSFEITEILQDQNAVGIILGNGRCVELFGYDFPKLILQIHLNFEDGTSETVITDESWKISTGPITENGIYYGEKYDAQLEMPGWDLPNFDDSHWEFAAVVNGHKLSSQLMEPIQITQVLNSKKLYSPKQGTYIYDFGQNFTGYVRLKVRGPRGQKIKLRFSEIIYEDGTLNTATNGRAVATDIFVLKGEREEVFEPHFTYHGFRYVEVTNFPGVPSKDSIEGLFLHSNVAETGNFFCSNELINKIHSNIIWSQLSNLMSIPTDCPQRDERHGWMGDAQLITEESMLNFNMSRFYTKYLRDIKLCQKSDGSISDVVPPYWKLYPADPAWGTAYLTIAWYMYWYYNDIRILDQHYESMKMYVEFLSSIAEKNIITIGKFGDWCPPMCIVSKRTPIDLVSTWYYYHDTLLLSKIAKILGKEDNYEHYSKKALEIKGAFNKRFLKRTYEYIKVSFTDRALSQTSNVLPLYLYMVPEKKEKSIVNALVEIIIGHYDCHIDTGIVGTRYIFEVLTARGFPEIAYKMITQKSFPGYGYMIREGATTLWERWEKLESSGMNSQNHIMLGSVDTWFYNTLAGIKSLSPGWNVFRIKPFIAKDMTFAQASLKVIKGLIYSAWEKTESQFKLRVTIPVGCKSEVWIPYRNNKNIIYEGENIILKEEKLINSQLGIKLKTIEDNYAVFNLGSGDFQFIVKYHNES</sequence>
<evidence type="ECO:0000256" key="2">
    <source>
        <dbReference type="ARBA" id="ARBA00012652"/>
    </source>
</evidence>
<dbReference type="Pfam" id="PF05592">
    <property type="entry name" value="Bac_rhamnosid"/>
    <property type="match status" value="1"/>
</dbReference>
<reference evidence="8" key="1">
    <citation type="journal article" date="2015" name="Nature">
        <title>Complex archaea that bridge the gap between prokaryotes and eukaryotes.</title>
        <authorList>
            <person name="Spang A."/>
            <person name="Saw J.H."/>
            <person name="Jorgensen S.L."/>
            <person name="Zaremba-Niedzwiedzka K."/>
            <person name="Martijn J."/>
            <person name="Lind A.E."/>
            <person name="van Eijk R."/>
            <person name="Schleper C."/>
            <person name="Guy L."/>
            <person name="Ettema T.J."/>
        </authorList>
    </citation>
    <scope>NUCLEOTIDE SEQUENCE</scope>
</reference>
<dbReference type="InterPro" id="IPR012341">
    <property type="entry name" value="6hp_glycosidase-like_sf"/>
</dbReference>
<dbReference type="EMBL" id="LAZR01002271">
    <property type="protein sequence ID" value="KKN32179.1"/>
    <property type="molecule type" value="Genomic_DNA"/>
</dbReference>
<dbReference type="Pfam" id="PF08531">
    <property type="entry name" value="Bac_rhamnosid_N"/>
    <property type="match status" value="1"/>
</dbReference>
<dbReference type="EC" id="3.2.1.40" evidence="2"/>
<proteinExistence type="predicted"/>
<dbReference type="GO" id="GO:0005975">
    <property type="term" value="P:carbohydrate metabolic process"/>
    <property type="evidence" value="ECO:0007669"/>
    <property type="project" value="InterPro"/>
</dbReference>
<dbReference type="InterPro" id="IPR016007">
    <property type="entry name" value="Alpha_rhamnosid"/>
</dbReference>
<dbReference type="Gene3D" id="1.50.10.10">
    <property type="match status" value="1"/>
</dbReference>
<accession>A0A0F9PPT9</accession>
<dbReference type="Pfam" id="PF25788">
    <property type="entry name" value="Ig_Rha78A_N"/>
    <property type="match status" value="1"/>
</dbReference>
<comment type="catalytic activity">
    <reaction evidence="1">
        <text>Hydrolysis of terminal non-reducing alpha-L-rhamnose residues in alpha-L-rhamnosides.</text>
        <dbReference type="EC" id="3.2.1.40"/>
    </reaction>
</comment>
<dbReference type="PIRSF" id="PIRSF010631">
    <property type="entry name" value="A-rhamnsds"/>
    <property type="match status" value="1"/>
</dbReference>
<dbReference type="PANTHER" id="PTHR33307">
    <property type="entry name" value="ALPHA-RHAMNOSIDASE (EUROFUNG)"/>
    <property type="match status" value="1"/>
</dbReference>
<gene>
    <name evidence="8" type="ORF">LCGC14_0816510</name>
</gene>
<dbReference type="InterPro" id="IPR008902">
    <property type="entry name" value="Rhamnosid_concanavalin"/>
</dbReference>
<dbReference type="Pfam" id="PF17390">
    <property type="entry name" value="Bac_rhamnosid_C"/>
    <property type="match status" value="1"/>
</dbReference>
<evidence type="ECO:0000256" key="1">
    <source>
        <dbReference type="ARBA" id="ARBA00001445"/>
    </source>
</evidence>
<name>A0A0F9PPT9_9ZZZZ</name>
<dbReference type="InterPro" id="IPR008928">
    <property type="entry name" value="6-hairpin_glycosidase_sf"/>
</dbReference>
<dbReference type="PANTHER" id="PTHR33307:SF6">
    <property type="entry name" value="ALPHA-RHAMNOSIDASE (EUROFUNG)-RELATED"/>
    <property type="match status" value="1"/>
</dbReference>
<dbReference type="Gene3D" id="2.60.120.260">
    <property type="entry name" value="Galactose-binding domain-like"/>
    <property type="match status" value="2"/>
</dbReference>
<evidence type="ECO:0000313" key="8">
    <source>
        <dbReference type="EMBL" id="KKN32179.1"/>
    </source>
</evidence>
<evidence type="ECO:0000256" key="3">
    <source>
        <dbReference type="ARBA" id="ARBA00022801"/>
    </source>
</evidence>
<feature type="domain" description="Alpha-L-rhamnosidase C-terminal" evidence="7">
    <location>
        <begin position="782"/>
        <end position="851"/>
    </location>
</feature>
<dbReference type="AlphaFoldDB" id="A0A0F9PPT9"/>
<dbReference type="InterPro" id="IPR035398">
    <property type="entry name" value="Bac_rhamnosid_C"/>
</dbReference>
<dbReference type="Pfam" id="PF17389">
    <property type="entry name" value="Bac_rhamnosid6H"/>
    <property type="match status" value="1"/>
</dbReference>
<evidence type="ECO:0000259" key="4">
    <source>
        <dbReference type="Pfam" id="PF05592"/>
    </source>
</evidence>
<keyword evidence="3" id="KW-0378">Hydrolase</keyword>
<comment type="caution">
    <text evidence="8">The sequence shown here is derived from an EMBL/GenBank/DDBJ whole genome shotgun (WGS) entry which is preliminary data.</text>
</comment>
<dbReference type="Gene3D" id="2.60.420.10">
    <property type="entry name" value="Maltose phosphorylase, domain 3"/>
    <property type="match status" value="1"/>
</dbReference>
<evidence type="ECO:0000259" key="7">
    <source>
        <dbReference type="Pfam" id="PF17390"/>
    </source>
</evidence>
<dbReference type="InterPro" id="IPR013783">
    <property type="entry name" value="Ig-like_fold"/>
</dbReference>
<dbReference type="InterPro" id="IPR013737">
    <property type="entry name" value="Bac_rhamnosid_N"/>
</dbReference>
<feature type="domain" description="Bacterial alpha-L-rhamnosidase N-terminal" evidence="5">
    <location>
        <begin position="167"/>
        <end position="326"/>
    </location>
</feature>
<feature type="domain" description="Alpha-L-rhamnosidase concanavalin-like" evidence="4">
    <location>
        <begin position="337"/>
        <end position="435"/>
    </location>
</feature>
<dbReference type="Gene3D" id="2.60.40.10">
    <property type="entry name" value="Immunoglobulins"/>
    <property type="match status" value="1"/>
</dbReference>
<feature type="domain" description="Alpha-L-rhamnosidase six-hairpin glycosidase" evidence="6">
    <location>
        <begin position="440"/>
        <end position="779"/>
    </location>
</feature>